<keyword evidence="5 11" id="KW-0479">Metal-binding</keyword>
<dbReference type="PATRIC" id="fig|161896.4.peg.1155"/>
<keyword evidence="10 11" id="KW-0784">Thiamine biosynthesis</keyword>
<reference evidence="12 13" key="1">
    <citation type="journal article" date="2015" name="Genome Announc.">
        <title>Complete Genome Sequence of Corynebacterium camporealensis DSM 44610, Isolated from the Milk of a Manchega Sheep with Subclinical Mastitis.</title>
        <authorList>
            <person name="Ruckert C."/>
            <person name="Albersmeier A."/>
            <person name="Winkler A."/>
            <person name="Tauch A."/>
        </authorList>
    </citation>
    <scope>NUCLEOTIDE SEQUENCE [LARGE SCALE GENOMIC DNA]</scope>
    <source>
        <strain evidence="12 13">DSM 44610</strain>
    </source>
</reference>
<keyword evidence="13" id="KW-1185">Reference proteome</keyword>
<evidence type="ECO:0000256" key="7">
    <source>
        <dbReference type="ARBA" id="ARBA00022777"/>
    </source>
</evidence>
<evidence type="ECO:0000256" key="4">
    <source>
        <dbReference type="ARBA" id="ARBA00022679"/>
    </source>
</evidence>
<dbReference type="EC" id="2.7.1.50" evidence="11"/>
<evidence type="ECO:0000313" key="13">
    <source>
        <dbReference type="Proteomes" id="UP000033566"/>
    </source>
</evidence>
<dbReference type="HOGENOM" id="CLU_019943_0_1_11"/>
<keyword evidence="6 11" id="KW-0547">Nucleotide-binding</keyword>
<dbReference type="GO" id="GO:0009229">
    <property type="term" value="P:thiamine diphosphate biosynthetic process"/>
    <property type="evidence" value="ECO:0007669"/>
    <property type="project" value="UniProtKB-UniRule"/>
</dbReference>
<dbReference type="GO" id="GO:0000287">
    <property type="term" value="F:magnesium ion binding"/>
    <property type="evidence" value="ECO:0007669"/>
    <property type="project" value="UniProtKB-UniRule"/>
</dbReference>
<dbReference type="InterPro" id="IPR000417">
    <property type="entry name" value="Hyethyz_kinase"/>
</dbReference>
<evidence type="ECO:0000256" key="6">
    <source>
        <dbReference type="ARBA" id="ARBA00022741"/>
    </source>
</evidence>
<dbReference type="UniPathway" id="UPA00060">
    <property type="reaction ID" value="UER00139"/>
</dbReference>
<dbReference type="AlphaFoldDB" id="A0A0F6QYA7"/>
<comment type="function">
    <text evidence="11">Catalyzes the phosphorylation of the hydroxyl group of 4-methyl-5-beta-hydroxyethylthiazole (THZ).</text>
</comment>
<comment type="catalytic activity">
    <reaction evidence="1 11">
        <text>5-(2-hydroxyethyl)-4-methylthiazole + ATP = 4-methyl-5-(2-phosphooxyethyl)-thiazole + ADP + H(+)</text>
        <dbReference type="Rhea" id="RHEA:24212"/>
        <dbReference type="ChEBI" id="CHEBI:15378"/>
        <dbReference type="ChEBI" id="CHEBI:17957"/>
        <dbReference type="ChEBI" id="CHEBI:30616"/>
        <dbReference type="ChEBI" id="CHEBI:58296"/>
        <dbReference type="ChEBI" id="CHEBI:456216"/>
        <dbReference type="EC" id="2.7.1.50"/>
    </reaction>
</comment>
<dbReference type="Gene3D" id="3.40.1190.20">
    <property type="match status" value="1"/>
</dbReference>
<dbReference type="OrthoDB" id="8909021at2"/>
<dbReference type="SUPFAM" id="SSF53613">
    <property type="entry name" value="Ribokinase-like"/>
    <property type="match status" value="1"/>
</dbReference>
<dbReference type="KEGG" id="ccj:UL81_05895"/>
<feature type="binding site" evidence="11">
    <location>
        <position position="116"/>
    </location>
    <ligand>
        <name>ATP</name>
        <dbReference type="ChEBI" id="CHEBI:30616"/>
    </ligand>
</feature>
<evidence type="ECO:0000256" key="3">
    <source>
        <dbReference type="ARBA" id="ARBA00004868"/>
    </source>
</evidence>
<dbReference type="GO" id="GO:0004417">
    <property type="term" value="F:hydroxyethylthiazole kinase activity"/>
    <property type="evidence" value="ECO:0007669"/>
    <property type="project" value="UniProtKB-UniRule"/>
</dbReference>
<evidence type="ECO:0000256" key="10">
    <source>
        <dbReference type="ARBA" id="ARBA00022977"/>
    </source>
</evidence>
<proteinExistence type="inferred from homology"/>
<dbReference type="HAMAP" id="MF_00228">
    <property type="entry name" value="Thz_kinase"/>
    <property type="match status" value="1"/>
</dbReference>
<dbReference type="NCBIfam" id="NF006830">
    <property type="entry name" value="PRK09355.1"/>
    <property type="match status" value="1"/>
</dbReference>
<dbReference type="InterPro" id="IPR029056">
    <property type="entry name" value="Ribokinase-like"/>
</dbReference>
<sequence length="258" mass="26111">MDFADAHACLQKVEPLVQCLTNKVVTNFTANALLAAGASPAMLDTPEESEEFAQIAHGVLINIGTPSTEQYGGMRAAIAGAQGHTPWVLDPVAMGGPKLRSDFAREVVQQHPAAIRGNASEIIALNGGAGGRGTESTANVNDALAAAQELAKKTGAVVGVSGPKDLIVDANQHVLIEGGHPLLQKVTGTGCALGALCAAYLGAYDDPFVAVATAHAHASAAGSVAVRSASAPGSFAVAWLDALYELDGAAIANEVTIK</sequence>
<comment type="cofactor">
    <cofactor evidence="2 11">
        <name>Mg(2+)</name>
        <dbReference type="ChEBI" id="CHEBI:18420"/>
    </cofactor>
</comment>
<dbReference type="Proteomes" id="UP000033566">
    <property type="component" value="Chromosome"/>
</dbReference>
<keyword evidence="4 11" id="KW-0808">Transferase</keyword>
<dbReference type="PRINTS" id="PR01099">
    <property type="entry name" value="HYETHTZKNASE"/>
</dbReference>
<dbReference type="PIRSF" id="PIRSF000513">
    <property type="entry name" value="Thz_kinase"/>
    <property type="match status" value="1"/>
</dbReference>
<evidence type="ECO:0000256" key="1">
    <source>
        <dbReference type="ARBA" id="ARBA00001771"/>
    </source>
</evidence>
<evidence type="ECO:0000256" key="5">
    <source>
        <dbReference type="ARBA" id="ARBA00022723"/>
    </source>
</evidence>
<evidence type="ECO:0000256" key="11">
    <source>
        <dbReference type="HAMAP-Rule" id="MF_00228"/>
    </source>
</evidence>
<protein>
    <recommendedName>
        <fullName evidence="11">Hydroxyethylthiazole kinase</fullName>
        <ecNumber evidence="11">2.7.1.50</ecNumber>
    </recommendedName>
    <alternativeName>
        <fullName evidence="11">4-methyl-5-beta-hydroxyethylthiazole kinase</fullName>
        <shortName evidence="11">TH kinase</shortName>
        <shortName evidence="11">Thz kinase</shortName>
    </alternativeName>
</protein>
<keyword evidence="9 11" id="KW-0460">Magnesium</keyword>
<comment type="similarity">
    <text evidence="11">Belongs to the Thz kinase family.</text>
</comment>
<feature type="binding site" evidence="11">
    <location>
        <position position="42"/>
    </location>
    <ligand>
        <name>substrate</name>
    </ligand>
</feature>
<dbReference type="GO" id="GO:0009228">
    <property type="term" value="P:thiamine biosynthetic process"/>
    <property type="evidence" value="ECO:0007669"/>
    <property type="project" value="UniProtKB-KW"/>
</dbReference>
<dbReference type="EMBL" id="CP011311">
    <property type="protein sequence ID" value="AKE39143.1"/>
    <property type="molecule type" value="Genomic_DNA"/>
</dbReference>
<keyword evidence="8 11" id="KW-0067">ATP-binding</keyword>
<dbReference type="CDD" id="cd01170">
    <property type="entry name" value="THZ_kinase"/>
    <property type="match status" value="1"/>
</dbReference>
<keyword evidence="7 11" id="KW-0418">Kinase</keyword>
<dbReference type="GO" id="GO:0005524">
    <property type="term" value="F:ATP binding"/>
    <property type="evidence" value="ECO:0007669"/>
    <property type="project" value="UniProtKB-UniRule"/>
</dbReference>
<feature type="binding site" evidence="11">
    <location>
        <position position="161"/>
    </location>
    <ligand>
        <name>ATP</name>
        <dbReference type="ChEBI" id="CHEBI:30616"/>
    </ligand>
</feature>
<dbReference type="Pfam" id="PF02110">
    <property type="entry name" value="HK"/>
    <property type="match status" value="1"/>
</dbReference>
<evidence type="ECO:0000256" key="9">
    <source>
        <dbReference type="ARBA" id="ARBA00022842"/>
    </source>
</evidence>
<organism evidence="12 13">
    <name type="scientific">Corynebacterium camporealensis</name>
    <dbReference type="NCBI Taxonomy" id="161896"/>
    <lineage>
        <taxon>Bacteria</taxon>
        <taxon>Bacillati</taxon>
        <taxon>Actinomycetota</taxon>
        <taxon>Actinomycetes</taxon>
        <taxon>Mycobacteriales</taxon>
        <taxon>Corynebacteriaceae</taxon>
        <taxon>Corynebacterium</taxon>
    </lineage>
</organism>
<gene>
    <name evidence="11" type="primary">thiM</name>
    <name evidence="12" type="ORF">UL81_05895</name>
</gene>
<feature type="binding site" evidence="11">
    <location>
        <position position="188"/>
    </location>
    <ligand>
        <name>substrate</name>
    </ligand>
</feature>
<evidence type="ECO:0000256" key="2">
    <source>
        <dbReference type="ARBA" id="ARBA00001946"/>
    </source>
</evidence>
<evidence type="ECO:0000313" key="12">
    <source>
        <dbReference type="EMBL" id="AKE39143.1"/>
    </source>
</evidence>
<comment type="pathway">
    <text evidence="3 11">Cofactor biosynthesis; thiamine diphosphate biosynthesis; 4-methyl-5-(2-phosphoethyl)-thiazole from 5-(2-hydroxyethyl)-4-methylthiazole: step 1/1.</text>
</comment>
<name>A0A0F6QYA7_9CORY</name>
<accession>A0A0F6QYA7</accession>
<evidence type="ECO:0000256" key="8">
    <source>
        <dbReference type="ARBA" id="ARBA00022840"/>
    </source>
</evidence>